<evidence type="ECO:0000313" key="1">
    <source>
        <dbReference type="EMBL" id="MBR7783300.1"/>
    </source>
</evidence>
<protein>
    <submittedName>
        <fullName evidence="1">Uncharacterized protein</fullName>
    </submittedName>
</protein>
<dbReference type="EMBL" id="JAGSPN010000011">
    <property type="protein sequence ID" value="MBR7783300.1"/>
    <property type="molecule type" value="Genomic_DNA"/>
</dbReference>
<dbReference type="RefSeq" id="WP_212688586.1">
    <property type="nucleotide sequence ID" value="NZ_CAXBSD010000155.1"/>
</dbReference>
<keyword evidence="2" id="KW-1185">Reference proteome</keyword>
<organism evidence="1 2">
    <name type="scientific">Undibacterium luofuense</name>
    <dbReference type="NCBI Taxonomy" id="2828733"/>
    <lineage>
        <taxon>Bacteria</taxon>
        <taxon>Pseudomonadati</taxon>
        <taxon>Pseudomonadota</taxon>
        <taxon>Betaproteobacteria</taxon>
        <taxon>Burkholderiales</taxon>
        <taxon>Oxalobacteraceae</taxon>
        <taxon>Undibacterium</taxon>
    </lineage>
</organism>
<evidence type="ECO:0000313" key="2">
    <source>
        <dbReference type="Proteomes" id="UP000680067"/>
    </source>
</evidence>
<dbReference type="Proteomes" id="UP000680067">
    <property type="component" value="Unassembled WGS sequence"/>
</dbReference>
<proteinExistence type="predicted"/>
<reference evidence="1" key="1">
    <citation type="submission" date="2021-04" db="EMBL/GenBank/DDBJ databases">
        <title>novel species isolated from subtropical streams in China.</title>
        <authorList>
            <person name="Lu H."/>
        </authorList>
    </citation>
    <scope>NUCLEOTIDE SEQUENCE</scope>
    <source>
        <strain evidence="1">LFS511W</strain>
    </source>
</reference>
<gene>
    <name evidence="1" type="ORF">KDM89_14190</name>
</gene>
<comment type="caution">
    <text evidence="1">The sequence shown here is derived from an EMBL/GenBank/DDBJ whole genome shotgun (WGS) entry which is preliminary data.</text>
</comment>
<dbReference type="AlphaFoldDB" id="A0A941DNS9"/>
<name>A0A941DNS9_9BURK</name>
<sequence>MQSNVKDRNQKIIALDDIVRVVHFSEDFIDAFPEDEQILISSMVGQFFRVVAIDEDGAPCIMREWHDEKGHPQSHVIALDGDEVEKI</sequence>
<accession>A0A941DNS9</accession>